<dbReference type="NCBIfam" id="NF041559">
    <property type="entry name" value="BTH_I2691_fam"/>
    <property type="match status" value="1"/>
</dbReference>
<feature type="domain" description="Toxin VasX N-terminal region" evidence="3">
    <location>
        <begin position="24"/>
        <end position="172"/>
    </location>
</feature>
<dbReference type="InterPro" id="IPR046864">
    <property type="entry name" value="VasX_N"/>
</dbReference>
<dbReference type="RefSeq" id="WP_112164043.1">
    <property type="nucleotide sequence ID" value="NZ_JYDE01000001.1"/>
</dbReference>
<dbReference type="Pfam" id="PF20249">
    <property type="entry name" value="VasX_N"/>
    <property type="match status" value="1"/>
</dbReference>
<evidence type="ECO:0000313" key="4">
    <source>
        <dbReference type="EMBL" id="RJT09559.1"/>
    </source>
</evidence>
<feature type="region of interest" description="Disordered" evidence="1">
    <location>
        <begin position="1"/>
        <end position="23"/>
    </location>
</feature>
<feature type="transmembrane region" description="Helical" evidence="2">
    <location>
        <begin position="725"/>
        <end position="746"/>
    </location>
</feature>
<reference evidence="4 5" key="1">
    <citation type="submission" date="2018-09" db="EMBL/GenBank/DDBJ databases">
        <authorList>
            <person name="Le Fleche-Mateos A."/>
        </authorList>
    </citation>
    <scope>NUCLEOTIDE SEQUENCE [LARGE SCALE GENOMIC DNA]</scope>
    <source>
        <strain evidence="4 5">DSM 30078</strain>
    </source>
</reference>
<feature type="transmembrane region" description="Helical" evidence="2">
    <location>
        <begin position="786"/>
        <end position="813"/>
    </location>
</feature>
<evidence type="ECO:0000259" key="3">
    <source>
        <dbReference type="Pfam" id="PF20249"/>
    </source>
</evidence>
<dbReference type="CDD" id="cd20707">
    <property type="entry name" value="MIX_III"/>
    <property type="match status" value="1"/>
</dbReference>
<dbReference type="EMBL" id="RAHG01000015">
    <property type="protein sequence ID" value="RJT09559.1"/>
    <property type="molecule type" value="Genomic_DNA"/>
</dbReference>
<keyword evidence="2" id="KW-0472">Membrane</keyword>
<organism evidence="4 5">
    <name type="scientific">Rahnella inusitata</name>
    <dbReference type="NCBI Taxonomy" id="58169"/>
    <lineage>
        <taxon>Bacteria</taxon>
        <taxon>Pseudomonadati</taxon>
        <taxon>Pseudomonadota</taxon>
        <taxon>Gammaproteobacteria</taxon>
        <taxon>Enterobacterales</taxon>
        <taxon>Yersiniaceae</taxon>
        <taxon>Rahnella</taxon>
    </lineage>
</organism>
<evidence type="ECO:0000313" key="5">
    <source>
        <dbReference type="Proteomes" id="UP000284119"/>
    </source>
</evidence>
<feature type="transmembrane region" description="Helical" evidence="2">
    <location>
        <begin position="758"/>
        <end position="780"/>
    </location>
</feature>
<comment type="caution">
    <text evidence="4">The sequence shown here is derived from an EMBL/GenBank/DDBJ whole genome shotgun (WGS) entry which is preliminary data.</text>
</comment>
<accession>A0ABX9NXW4</accession>
<dbReference type="InterPro" id="IPR048126">
    <property type="entry name" value="Toxin_VasX"/>
</dbReference>
<keyword evidence="5" id="KW-1185">Reference proteome</keyword>
<protein>
    <recommendedName>
        <fullName evidence="3">Toxin VasX N-terminal region domain-containing protein</fullName>
    </recommendedName>
</protein>
<gene>
    <name evidence="4" type="ORF">D5396_20900</name>
</gene>
<name>A0ABX9NXW4_9GAMM</name>
<sequence length="1020" mass="109081">MGSQTKASQNAAASEQAASTPSGCKACQRKGVAIYPLRVAAVPKSLVSTGWHPAVPAQETALTGGEFKYALRTLREGYVYVLLDNTVWQGYQVTAEGALRQFNADEMPEAEKIESLSPACLTQNHEIMASFINIDPKYKKAAVAFSSDPWSKTVLKEYQNGKRPVSRFTQLTLAGGVVTAQGANRSLTLDPSLSALKSHVLEFATESFPSITGKEGSPNGAHGFSPCMAPEKQTALGNRIAQLTQKYNAPVTAVVLDDQVGVVQELNGARMDCVQALALFTAKTENIHQKMISDAILQIKKSTAEQIANDPAIKERTIYTGYGNSYTATRETQVANEVRKALSRMEDYYSETQRAEFARTYQSTIDGYNRKIVAIWQDLNAAYRASLWLALLKNDYAPQTSAVSWVAQLRTITRCLQGSLAGFDMANTGKDSNKPVWAEWLEDAKSPPYLALLRSNPGVSDLPSQVFGGSLTYANLKAVLNSDEISDFINSKAYQQMIASLITSINGAFSKLNNVLSAQAKSGMVRVLEAVAFVSNGGPVTTVFSGVLTVREYQDVLRRQLDAHGKPAWNVAAEENGRVIRSSRIGHWSEITDPAILKRKISVRLTAPLNNSGSLTGISGLTPTTIDRSLKTGEIPMSEGDMRHAAHSDVAISEKLQSGALGVILAGFMLYTTYETLDGLKTAMPGDTQNEMSLASKSLIILASAVEIVGQSAAVAGLFKNGDLLIRGAGVIGGIAAIVDGIALGMKAYDLMQVKDTTAAMIYGGAAVATLASGVVGIWFGAAGNFALFGPVGWCIALGILAVTLVAVGSVFVRSPLEHWLSQTCFGDDHKSDNKKPMWHKNSLADMQEAMMQLHIITSGMSAQLNGDWTTELMSNTRLLGNRMLAARVTLADCNPAGSDWLVELTATGGGSRLLLARSASPAKLAGLAPPAPQTYQTMPITFGSAIKTMGALPSITDVKAASSLAATWGVISGNTPHGLQLDGEFPLNTSYTGAELTVTYWPDKNQQDDSLQLTTQLDS</sequence>
<proteinExistence type="predicted"/>
<keyword evidence="2" id="KW-1133">Transmembrane helix</keyword>
<evidence type="ECO:0000256" key="1">
    <source>
        <dbReference type="SAM" id="MobiDB-lite"/>
    </source>
</evidence>
<keyword evidence="2" id="KW-0812">Transmembrane</keyword>
<dbReference type="Proteomes" id="UP000284119">
    <property type="component" value="Unassembled WGS sequence"/>
</dbReference>
<evidence type="ECO:0000256" key="2">
    <source>
        <dbReference type="SAM" id="Phobius"/>
    </source>
</evidence>
<feature type="compositionally biased region" description="Low complexity" evidence="1">
    <location>
        <begin position="7"/>
        <end position="19"/>
    </location>
</feature>